<keyword evidence="7 8" id="KW-0472">Membrane</keyword>
<evidence type="ECO:0000256" key="6">
    <source>
        <dbReference type="ARBA" id="ARBA00022989"/>
    </source>
</evidence>
<keyword evidence="3" id="KW-1003">Cell membrane</keyword>
<dbReference type="Pfam" id="PF05128">
    <property type="entry name" value="DUF697"/>
    <property type="match status" value="1"/>
</dbReference>
<keyword evidence="10" id="KW-1185">Reference proteome</keyword>
<comment type="caution">
    <text evidence="9">The sequence shown here is derived from an EMBL/GenBank/DDBJ whole genome shotgun (WGS) entry which is preliminary data.</text>
</comment>
<dbReference type="EMBL" id="JAOQNS010000007">
    <property type="protein sequence ID" value="MCW2308297.1"/>
    <property type="molecule type" value="Genomic_DNA"/>
</dbReference>
<dbReference type="InterPro" id="IPR006507">
    <property type="entry name" value="UPF0283"/>
</dbReference>
<keyword evidence="4" id="KW-0997">Cell inner membrane</keyword>
<sequence>MTDPSRRPKAFRLDEADVVLNEAPAESAPEHADLAVVVAEEAERDSPYRPKLPKRRWRWSAILISALGGLISLAVGVAIDRLIADLFARADWLGWLAVALASLVVVAALAMALRELFGLWRLARIDRLRTEAEAAAKADDRAGAEAVLKDVVALYKSRADTARGRAAIAAHDGEIIDGRDLIVLAERDLMRPLDIEATRMITNSAKRVSVVTAISPRALIDVLFVFAESLRLIRRVSTLYGGRPGGIGFFRLTRHVIGHLAVTGTIAIGDSMIHELVGQGLAARISARLGEGVVNGLLTARIGIAAVDVCRPIPFIGETRPKIGNVFNELVKAQKKAVAPADRTQNSKEH</sequence>
<evidence type="ECO:0000313" key="10">
    <source>
        <dbReference type="Proteomes" id="UP001209755"/>
    </source>
</evidence>
<feature type="transmembrane region" description="Helical" evidence="8">
    <location>
        <begin position="92"/>
        <end position="113"/>
    </location>
</feature>
<dbReference type="InterPro" id="IPR021147">
    <property type="entry name" value="DUF697"/>
</dbReference>
<protein>
    <submittedName>
        <fullName evidence="9">Membrane protein</fullName>
    </submittedName>
</protein>
<keyword evidence="6 8" id="KW-1133">Transmembrane helix</keyword>
<evidence type="ECO:0000256" key="8">
    <source>
        <dbReference type="SAM" id="Phobius"/>
    </source>
</evidence>
<comment type="similarity">
    <text evidence="2">Belongs to the UPF0283 family.</text>
</comment>
<evidence type="ECO:0000256" key="7">
    <source>
        <dbReference type="ARBA" id="ARBA00023136"/>
    </source>
</evidence>
<dbReference type="PANTHER" id="PTHR39342:SF1">
    <property type="entry name" value="UPF0283 MEMBRANE PROTEIN YCJF"/>
    <property type="match status" value="1"/>
</dbReference>
<keyword evidence="5 8" id="KW-0812">Transmembrane</keyword>
<reference evidence="10" key="1">
    <citation type="submission" date="2023-07" db="EMBL/GenBank/DDBJ databases">
        <title>Genome sequencing of Purple Non-Sulfur Bacteria from various extreme environments.</title>
        <authorList>
            <person name="Mayer M."/>
        </authorList>
    </citation>
    <scope>NUCLEOTIDE SEQUENCE [LARGE SCALE GENOMIC DNA]</scope>
    <source>
        <strain evidence="10">DSM 17935</strain>
    </source>
</reference>
<dbReference type="NCBIfam" id="TIGR01620">
    <property type="entry name" value="hyp_HI0043"/>
    <property type="match status" value="1"/>
</dbReference>
<proteinExistence type="inferred from homology"/>
<organism evidence="9 10">
    <name type="scientific">Rhodobium gokarnense</name>
    <dbReference type="NCBI Taxonomy" id="364296"/>
    <lineage>
        <taxon>Bacteria</taxon>
        <taxon>Pseudomonadati</taxon>
        <taxon>Pseudomonadota</taxon>
        <taxon>Alphaproteobacteria</taxon>
        <taxon>Hyphomicrobiales</taxon>
        <taxon>Rhodobiaceae</taxon>
        <taxon>Rhodobium</taxon>
    </lineage>
</organism>
<comment type="subcellular location">
    <subcellularLocation>
        <location evidence="1">Cell inner membrane</location>
        <topology evidence="1">Multi-pass membrane protein</topology>
    </subcellularLocation>
</comment>
<evidence type="ECO:0000256" key="3">
    <source>
        <dbReference type="ARBA" id="ARBA00022475"/>
    </source>
</evidence>
<gene>
    <name evidence="9" type="ORF">M2319_002639</name>
</gene>
<dbReference type="Proteomes" id="UP001209755">
    <property type="component" value="Unassembled WGS sequence"/>
</dbReference>
<evidence type="ECO:0000256" key="1">
    <source>
        <dbReference type="ARBA" id="ARBA00004429"/>
    </source>
</evidence>
<name>A0ABT3HD10_9HYPH</name>
<evidence type="ECO:0000256" key="5">
    <source>
        <dbReference type="ARBA" id="ARBA00022692"/>
    </source>
</evidence>
<accession>A0ABT3HD10</accession>
<evidence type="ECO:0000256" key="4">
    <source>
        <dbReference type="ARBA" id="ARBA00022519"/>
    </source>
</evidence>
<evidence type="ECO:0000256" key="2">
    <source>
        <dbReference type="ARBA" id="ARBA00008255"/>
    </source>
</evidence>
<evidence type="ECO:0000313" key="9">
    <source>
        <dbReference type="EMBL" id="MCW2308297.1"/>
    </source>
</evidence>
<dbReference type="RefSeq" id="WP_264601921.1">
    <property type="nucleotide sequence ID" value="NZ_JAOQNS010000007.1"/>
</dbReference>
<feature type="transmembrane region" description="Helical" evidence="8">
    <location>
        <begin position="59"/>
        <end position="80"/>
    </location>
</feature>
<dbReference type="PANTHER" id="PTHR39342">
    <property type="entry name" value="UPF0283 MEMBRANE PROTEIN YCJF"/>
    <property type="match status" value="1"/>
</dbReference>